<protein>
    <submittedName>
        <fullName evidence="1">Uncharacterized protein</fullName>
    </submittedName>
</protein>
<dbReference type="EMBL" id="JAIWYP010000006">
    <property type="protein sequence ID" value="KAH3810164.1"/>
    <property type="molecule type" value="Genomic_DNA"/>
</dbReference>
<evidence type="ECO:0000313" key="2">
    <source>
        <dbReference type="Proteomes" id="UP000828390"/>
    </source>
</evidence>
<sequence length="98" mass="11263">MHASETVLVEKRTGSSELIMTLRFISSLVFLTNDENKQQLVKNMCKSWESDKYANKLKGMNVILLCEGEAFQFTTRDGEPLIEELKSTQEETETRVLM</sequence>
<evidence type="ECO:0000313" key="1">
    <source>
        <dbReference type="EMBL" id="KAH3810164.1"/>
    </source>
</evidence>
<name>A0A9D4G6V8_DREPO</name>
<reference evidence="1" key="1">
    <citation type="journal article" date="2019" name="bioRxiv">
        <title>The Genome of the Zebra Mussel, Dreissena polymorpha: A Resource for Invasive Species Research.</title>
        <authorList>
            <person name="McCartney M.A."/>
            <person name="Auch B."/>
            <person name="Kono T."/>
            <person name="Mallez S."/>
            <person name="Zhang Y."/>
            <person name="Obille A."/>
            <person name="Becker A."/>
            <person name="Abrahante J.E."/>
            <person name="Garbe J."/>
            <person name="Badalamenti J.P."/>
            <person name="Herman A."/>
            <person name="Mangelson H."/>
            <person name="Liachko I."/>
            <person name="Sullivan S."/>
            <person name="Sone E.D."/>
            <person name="Koren S."/>
            <person name="Silverstein K.A.T."/>
            <person name="Beckman K.B."/>
            <person name="Gohl D.M."/>
        </authorList>
    </citation>
    <scope>NUCLEOTIDE SEQUENCE</scope>
    <source>
        <strain evidence="1">Duluth1</strain>
        <tissue evidence="1">Whole animal</tissue>
    </source>
</reference>
<gene>
    <name evidence="1" type="ORF">DPMN_138550</name>
</gene>
<keyword evidence="2" id="KW-1185">Reference proteome</keyword>
<dbReference type="Proteomes" id="UP000828390">
    <property type="component" value="Unassembled WGS sequence"/>
</dbReference>
<accession>A0A9D4G6V8</accession>
<dbReference type="AlphaFoldDB" id="A0A9D4G6V8"/>
<proteinExistence type="predicted"/>
<organism evidence="1 2">
    <name type="scientific">Dreissena polymorpha</name>
    <name type="common">Zebra mussel</name>
    <name type="synonym">Mytilus polymorpha</name>
    <dbReference type="NCBI Taxonomy" id="45954"/>
    <lineage>
        <taxon>Eukaryota</taxon>
        <taxon>Metazoa</taxon>
        <taxon>Spiralia</taxon>
        <taxon>Lophotrochozoa</taxon>
        <taxon>Mollusca</taxon>
        <taxon>Bivalvia</taxon>
        <taxon>Autobranchia</taxon>
        <taxon>Heteroconchia</taxon>
        <taxon>Euheterodonta</taxon>
        <taxon>Imparidentia</taxon>
        <taxon>Neoheterodontei</taxon>
        <taxon>Myida</taxon>
        <taxon>Dreissenoidea</taxon>
        <taxon>Dreissenidae</taxon>
        <taxon>Dreissena</taxon>
    </lineage>
</organism>
<reference evidence="1" key="2">
    <citation type="submission" date="2020-11" db="EMBL/GenBank/DDBJ databases">
        <authorList>
            <person name="McCartney M.A."/>
            <person name="Auch B."/>
            <person name="Kono T."/>
            <person name="Mallez S."/>
            <person name="Becker A."/>
            <person name="Gohl D.M."/>
            <person name="Silverstein K.A.T."/>
            <person name="Koren S."/>
            <person name="Bechman K.B."/>
            <person name="Herman A."/>
            <person name="Abrahante J.E."/>
            <person name="Garbe J."/>
        </authorList>
    </citation>
    <scope>NUCLEOTIDE SEQUENCE</scope>
    <source>
        <strain evidence="1">Duluth1</strain>
        <tissue evidence="1">Whole animal</tissue>
    </source>
</reference>
<comment type="caution">
    <text evidence="1">The sequence shown here is derived from an EMBL/GenBank/DDBJ whole genome shotgun (WGS) entry which is preliminary data.</text>
</comment>